<evidence type="ECO:0000259" key="2">
    <source>
        <dbReference type="PROSITE" id="PS50076"/>
    </source>
</evidence>
<sequence>MVLPDHYKVLNCQPNASQAQIRDAYKRAALATHPDRFPPSSTAADTATRNFQRVSDAYFVLGDPARRAEYDRQRATQAGAGQEYFTNDDERQSTYQNEFKAAFEEMFRESEFDASSFAPDDTHADTEADRRHEERAHSKFYTILTGLAGGVIGFTIANVPGALAGLAVGAKLGNIRDNKGKSVYEVFQELPREDRARVLAQLAQKVFSSVPLT</sequence>
<dbReference type="EMBL" id="KV454298">
    <property type="protein sequence ID" value="ODQ71237.1"/>
    <property type="molecule type" value="Genomic_DNA"/>
</dbReference>
<dbReference type="GO" id="GO:0051087">
    <property type="term" value="F:protein-folding chaperone binding"/>
    <property type="evidence" value="ECO:0007669"/>
    <property type="project" value="TreeGrafter"/>
</dbReference>
<dbReference type="AlphaFoldDB" id="A0A1E3Q2J4"/>
<dbReference type="GO" id="GO:0005737">
    <property type="term" value="C:cytoplasm"/>
    <property type="evidence" value="ECO:0007669"/>
    <property type="project" value="TreeGrafter"/>
</dbReference>
<organism evidence="3 4">
    <name type="scientific">Lipomyces starkeyi NRRL Y-11557</name>
    <dbReference type="NCBI Taxonomy" id="675824"/>
    <lineage>
        <taxon>Eukaryota</taxon>
        <taxon>Fungi</taxon>
        <taxon>Dikarya</taxon>
        <taxon>Ascomycota</taxon>
        <taxon>Saccharomycotina</taxon>
        <taxon>Lipomycetes</taxon>
        <taxon>Lipomycetales</taxon>
        <taxon>Lipomycetaceae</taxon>
        <taxon>Lipomyces</taxon>
    </lineage>
</organism>
<reference evidence="3 4" key="1">
    <citation type="journal article" date="2016" name="Proc. Natl. Acad. Sci. U.S.A.">
        <title>Comparative genomics of biotechnologically important yeasts.</title>
        <authorList>
            <person name="Riley R."/>
            <person name="Haridas S."/>
            <person name="Wolfe K.H."/>
            <person name="Lopes M.R."/>
            <person name="Hittinger C.T."/>
            <person name="Goeker M."/>
            <person name="Salamov A.A."/>
            <person name="Wisecaver J.H."/>
            <person name="Long T.M."/>
            <person name="Calvey C.H."/>
            <person name="Aerts A.L."/>
            <person name="Barry K.W."/>
            <person name="Choi C."/>
            <person name="Clum A."/>
            <person name="Coughlan A.Y."/>
            <person name="Deshpande S."/>
            <person name="Douglass A.P."/>
            <person name="Hanson S.J."/>
            <person name="Klenk H.-P."/>
            <person name="LaButti K.M."/>
            <person name="Lapidus A."/>
            <person name="Lindquist E.A."/>
            <person name="Lipzen A.M."/>
            <person name="Meier-Kolthoff J.P."/>
            <person name="Ohm R.A."/>
            <person name="Otillar R.P."/>
            <person name="Pangilinan J.L."/>
            <person name="Peng Y."/>
            <person name="Rokas A."/>
            <person name="Rosa C.A."/>
            <person name="Scheuner C."/>
            <person name="Sibirny A.A."/>
            <person name="Slot J.C."/>
            <person name="Stielow J.B."/>
            <person name="Sun H."/>
            <person name="Kurtzman C.P."/>
            <person name="Blackwell M."/>
            <person name="Grigoriev I.V."/>
            <person name="Jeffries T.W."/>
        </authorList>
    </citation>
    <scope>NUCLEOTIDE SEQUENCE [LARGE SCALE GENOMIC DNA]</scope>
    <source>
        <strain evidence="3 4">NRRL Y-11557</strain>
    </source>
</reference>
<dbReference type="InterPro" id="IPR001623">
    <property type="entry name" value="DnaJ_domain"/>
</dbReference>
<dbReference type="Pfam" id="PF00226">
    <property type="entry name" value="DnaJ"/>
    <property type="match status" value="1"/>
</dbReference>
<dbReference type="PROSITE" id="PS50076">
    <property type="entry name" value="DNAJ_2"/>
    <property type="match status" value="1"/>
</dbReference>
<dbReference type="PANTHER" id="PTHR43948">
    <property type="entry name" value="DNAJ HOMOLOG SUBFAMILY B"/>
    <property type="match status" value="1"/>
</dbReference>
<keyword evidence="4" id="KW-1185">Reference proteome</keyword>
<dbReference type="Gene3D" id="1.10.287.110">
    <property type="entry name" value="DnaJ domain"/>
    <property type="match status" value="1"/>
</dbReference>
<evidence type="ECO:0000313" key="3">
    <source>
        <dbReference type="EMBL" id="ODQ71237.1"/>
    </source>
</evidence>
<dbReference type="STRING" id="675824.A0A1E3Q2J4"/>
<evidence type="ECO:0000256" key="1">
    <source>
        <dbReference type="SAM" id="MobiDB-lite"/>
    </source>
</evidence>
<feature type="region of interest" description="Disordered" evidence="1">
    <location>
        <begin position="113"/>
        <end position="133"/>
    </location>
</feature>
<feature type="compositionally biased region" description="Basic and acidic residues" evidence="1">
    <location>
        <begin position="120"/>
        <end position="133"/>
    </location>
</feature>
<feature type="domain" description="J" evidence="2">
    <location>
        <begin position="5"/>
        <end position="74"/>
    </location>
</feature>
<evidence type="ECO:0000313" key="4">
    <source>
        <dbReference type="Proteomes" id="UP000094385"/>
    </source>
</evidence>
<dbReference type="Proteomes" id="UP000094385">
    <property type="component" value="Unassembled WGS sequence"/>
</dbReference>
<proteinExistence type="predicted"/>
<dbReference type="SUPFAM" id="SSF46565">
    <property type="entry name" value="Chaperone J-domain"/>
    <property type="match status" value="1"/>
</dbReference>
<gene>
    <name evidence="3" type="ORF">LIPSTDRAFT_29240</name>
</gene>
<dbReference type="GO" id="GO:0044183">
    <property type="term" value="F:protein folding chaperone"/>
    <property type="evidence" value="ECO:0007669"/>
    <property type="project" value="TreeGrafter"/>
</dbReference>
<dbReference type="CDD" id="cd06257">
    <property type="entry name" value="DnaJ"/>
    <property type="match status" value="1"/>
</dbReference>
<dbReference type="GO" id="GO:0051082">
    <property type="term" value="F:unfolded protein binding"/>
    <property type="evidence" value="ECO:0007669"/>
    <property type="project" value="TreeGrafter"/>
</dbReference>
<dbReference type="InterPro" id="IPR036869">
    <property type="entry name" value="J_dom_sf"/>
</dbReference>
<dbReference type="SMART" id="SM00271">
    <property type="entry name" value="DnaJ"/>
    <property type="match status" value="1"/>
</dbReference>
<name>A0A1E3Q2J4_LIPST</name>
<dbReference type="PRINTS" id="PR00625">
    <property type="entry name" value="JDOMAIN"/>
</dbReference>
<dbReference type="OrthoDB" id="445556at2759"/>
<accession>A0A1E3Q2J4</accession>
<protein>
    <recommendedName>
        <fullName evidence="2">J domain-containing protein</fullName>
    </recommendedName>
</protein>
<dbReference type="PANTHER" id="PTHR43948:SF21">
    <property type="entry name" value="DNAJ DOMAIN-CONTAINING PROTEIN"/>
    <property type="match status" value="1"/>
</dbReference>
<dbReference type="GO" id="GO:0005634">
    <property type="term" value="C:nucleus"/>
    <property type="evidence" value="ECO:0007669"/>
    <property type="project" value="TreeGrafter"/>
</dbReference>